<protein>
    <submittedName>
        <fullName evidence="2">Acetyl transferase</fullName>
    </submittedName>
</protein>
<dbReference type="AlphaFoldDB" id="I3WGI9"/>
<dbReference type="Gene3D" id="3.40.630.30">
    <property type="match status" value="1"/>
</dbReference>
<dbReference type="InterPro" id="IPR000182">
    <property type="entry name" value="GNAT_dom"/>
</dbReference>
<dbReference type="KEGG" id="bbf:BBB_0407"/>
<evidence type="ECO:0000259" key="1">
    <source>
        <dbReference type="PROSITE" id="PS51186"/>
    </source>
</evidence>
<organism evidence="2 3">
    <name type="scientific">Bifidobacterium bifidum BGN4</name>
    <dbReference type="NCBI Taxonomy" id="484020"/>
    <lineage>
        <taxon>Bacteria</taxon>
        <taxon>Bacillati</taxon>
        <taxon>Actinomycetota</taxon>
        <taxon>Actinomycetes</taxon>
        <taxon>Bifidobacteriales</taxon>
        <taxon>Bifidobacteriaceae</taxon>
        <taxon>Bifidobacterium</taxon>
    </lineage>
</organism>
<evidence type="ECO:0000313" key="3">
    <source>
        <dbReference type="Proteomes" id="UP000006173"/>
    </source>
</evidence>
<reference evidence="2 3" key="1">
    <citation type="journal article" date="2012" name="J. Bacteriol.">
        <title>Complete Genome Sequence of the Probiotic Bacterium Bifidobacterium bifidum Strain BGN4.</title>
        <authorList>
            <person name="Yu D.S."/>
            <person name="Jeong H."/>
            <person name="Lee D.H."/>
            <person name="Kwon S.K."/>
            <person name="Song J.Y."/>
            <person name="Kim B.K."/>
            <person name="Park M.S."/>
            <person name="Ji G.E."/>
            <person name="Oh T.K."/>
            <person name="Kim J.F."/>
        </authorList>
    </citation>
    <scope>NUCLEOTIDE SEQUENCE [LARGE SCALE GENOMIC DNA]</scope>
    <source>
        <strain evidence="2 3">BGN4</strain>
    </source>
</reference>
<dbReference type="Pfam" id="PF00583">
    <property type="entry name" value="Acetyltransf_1"/>
    <property type="match status" value="1"/>
</dbReference>
<sequence>MKPSQSVTYRPMRWNDLDDIVREFDRTWGQCSAAAGTPVSMQISRHFVLHYLEPTTRAIIAELDGRFMGVTLSRVAGEPLAFPQAKQELAAINGELNRSTLGAKTLSETEQWHEMELRMEREIDINDLARGEIELFLVAKSARGHGVGGSLWRQAMDYFANCQVARFYLHTDSSCDVSFYDHKGLRCIVARYAADHPEDGADMDDIFIYAGTPENTR</sequence>
<accession>I3WGI9</accession>
<dbReference type="Proteomes" id="UP000006173">
    <property type="component" value="Chromosome"/>
</dbReference>
<keyword evidence="2" id="KW-0808">Transferase</keyword>
<dbReference type="HOGENOM" id="CLU_078717_0_0_11"/>
<dbReference type="CDD" id="cd04301">
    <property type="entry name" value="NAT_SF"/>
    <property type="match status" value="1"/>
</dbReference>
<dbReference type="GO" id="GO:0016747">
    <property type="term" value="F:acyltransferase activity, transferring groups other than amino-acyl groups"/>
    <property type="evidence" value="ECO:0007669"/>
    <property type="project" value="InterPro"/>
</dbReference>
<dbReference type="EMBL" id="CP001361">
    <property type="protein sequence ID" value="AFL04002.1"/>
    <property type="molecule type" value="Genomic_DNA"/>
</dbReference>
<proteinExistence type="predicted"/>
<name>I3WGI9_BIFBI</name>
<dbReference type="PATRIC" id="fig|484020.3.peg.403"/>
<feature type="domain" description="N-acetyltransferase" evidence="1">
    <location>
        <begin position="7"/>
        <end position="204"/>
    </location>
</feature>
<dbReference type="SUPFAM" id="SSF55729">
    <property type="entry name" value="Acyl-CoA N-acyltransferases (Nat)"/>
    <property type="match status" value="1"/>
</dbReference>
<gene>
    <name evidence="2" type="ORF">BBB_0407</name>
</gene>
<dbReference type="PROSITE" id="PS51186">
    <property type="entry name" value="GNAT"/>
    <property type="match status" value="1"/>
</dbReference>
<dbReference type="InterPro" id="IPR016181">
    <property type="entry name" value="Acyl_CoA_acyltransferase"/>
</dbReference>
<evidence type="ECO:0000313" key="2">
    <source>
        <dbReference type="EMBL" id="AFL04002.1"/>
    </source>
</evidence>